<dbReference type="EMBL" id="CAJNOL010001080">
    <property type="protein sequence ID" value="CAF1282537.1"/>
    <property type="molecule type" value="Genomic_DNA"/>
</dbReference>
<protein>
    <submittedName>
        <fullName evidence="1">Uncharacterized protein</fullName>
    </submittedName>
</protein>
<evidence type="ECO:0000313" key="1">
    <source>
        <dbReference type="EMBL" id="CAF1282537.1"/>
    </source>
</evidence>
<sequence length="287" mass="32975">MMPDYVSTDYRNFSHYMSEDRKLKAEQNMLFGYNIASATRLFEWNIGKLKYSESNSSSSLFWSIRWYLTTNMTGIKMEPDNTRSLSSKHMLDVTAMMSGIGVIQQRQHNLYYSCSTDRCNDANVFKRILESLSLNSKFNELEGLLNPENPFDGNQCFRYMNQTDESCSSTTDIDPSKCKQCLTTVKTETEIDKICATCSTDDAYEGYLSNEIHFNMTDQTRILSWSIACQSKGCNTLDTGRQIRQKSDISFDFNKFLHSNSSSKQTISSSLIKFASIIILFIIKTFY</sequence>
<gene>
    <name evidence="1" type="ORF">JXQ802_LOCUS28569</name>
</gene>
<accession>A0A815C599</accession>
<evidence type="ECO:0000313" key="2">
    <source>
        <dbReference type="Proteomes" id="UP000663870"/>
    </source>
</evidence>
<reference evidence="1" key="1">
    <citation type="submission" date="2021-02" db="EMBL/GenBank/DDBJ databases">
        <authorList>
            <person name="Nowell W R."/>
        </authorList>
    </citation>
    <scope>NUCLEOTIDE SEQUENCE</scope>
</reference>
<keyword evidence="2" id="KW-1185">Reference proteome</keyword>
<organism evidence="1 2">
    <name type="scientific">Rotaria sordida</name>
    <dbReference type="NCBI Taxonomy" id="392033"/>
    <lineage>
        <taxon>Eukaryota</taxon>
        <taxon>Metazoa</taxon>
        <taxon>Spiralia</taxon>
        <taxon>Gnathifera</taxon>
        <taxon>Rotifera</taxon>
        <taxon>Eurotatoria</taxon>
        <taxon>Bdelloidea</taxon>
        <taxon>Philodinida</taxon>
        <taxon>Philodinidae</taxon>
        <taxon>Rotaria</taxon>
    </lineage>
</organism>
<dbReference type="Proteomes" id="UP000663870">
    <property type="component" value="Unassembled WGS sequence"/>
</dbReference>
<name>A0A815C599_9BILA</name>
<proteinExistence type="predicted"/>
<comment type="caution">
    <text evidence="1">The sequence shown here is derived from an EMBL/GenBank/DDBJ whole genome shotgun (WGS) entry which is preliminary data.</text>
</comment>
<dbReference type="AlphaFoldDB" id="A0A815C599"/>